<evidence type="ECO:0000259" key="5">
    <source>
        <dbReference type="Pfam" id="PF13439"/>
    </source>
</evidence>
<feature type="domain" description="Glycosyltransferase subfamily 4-like N-terminal" evidence="5">
    <location>
        <begin position="94"/>
        <end position="190"/>
    </location>
</feature>
<dbReference type="EMBL" id="BAABBV010000001">
    <property type="protein sequence ID" value="GAA4161104.1"/>
    <property type="molecule type" value="Genomic_DNA"/>
</dbReference>
<dbReference type="PANTHER" id="PTHR12526:SF640">
    <property type="entry name" value="COLANIC ACID BIOSYNTHESIS GLYCOSYLTRANSFERASE WCAL-RELATED"/>
    <property type="match status" value="1"/>
</dbReference>
<dbReference type="Gene3D" id="3.40.50.2000">
    <property type="entry name" value="Glycogen Phosphorylase B"/>
    <property type="match status" value="2"/>
</dbReference>
<reference evidence="6" key="2">
    <citation type="submission" date="2023-12" db="EMBL/GenBank/DDBJ databases">
        <authorList>
            <person name="Sun Q."/>
            <person name="Inoue M."/>
        </authorList>
    </citation>
    <scope>NUCLEOTIDE SEQUENCE</scope>
    <source>
        <strain evidence="6">JCM 17590</strain>
    </source>
</reference>
<evidence type="ECO:0008006" key="8">
    <source>
        <dbReference type="Google" id="ProtNLM"/>
    </source>
</evidence>
<dbReference type="InterPro" id="IPR028098">
    <property type="entry name" value="Glyco_trans_4-like_N"/>
</dbReference>
<organism evidence="6 7">
    <name type="scientific">Gryllotalpicola daejeonensis</name>
    <dbReference type="NCBI Taxonomy" id="993087"/>
    <lineage>
        <taxon>Bacteria</taxon>
        <taxon>Bacillati</taxon>
        <taxon>Actinomycetota</taxon>
        <taxon>Actinomycetes</taxon>
        <taxon>Micrococcales</taxon>
        <taxon>Microbacteriaceae</taxon>
        <taxon>Gryllotalpicola</taxon>
    </lineage>
</organism>
<dbReference type="CDD" id="cd03801">
    <property type="entry name" value="GT4_PimA-like"/>
    <property type="match status" value="1"/>
</dbReference>
<dbReference type="Pfam" id="PF13439">
    <property type="entry name" value="Glyco_transf_4"/>
    <property type="match status" value="1"/>
</dbReference>
<comment type="caution">
    <text evidence="6">The sequence shown here is derived from an EMBL/GenBank/DDBJ whole genome shotgun (WGS) entry which is preliminary data.</text>
</comment>
<gene>
    <name evidence="6" type="ORF">GCM10022286_18170</name>
</gene>
<keyword evidence="3" id="KW-0808">Transferase</keyword>
<comment type="similarity">
    <text evidence="1">Belongs to the glycosyltransferase group 1 family. Glycosyltransferase 4 subfamily.</text>
</comment>
<dbReference type="Proteomes" id="UP001415169">
    <property type="component" value="Unassembled WGS sequence"/>
</dbReference>
<evidence type="ECO:0000313" key="7">
    <source>
        <dbReference type="Proteomes" id="UP001415169"/>
    </source>
</evidence>
<feature type="domain" description="Glycosyl transferase family 1" evidence="4">
    <location>
        <begin position="208"/>
        <end position="363"/>
    </location>
</feature>
<evidence type="ECO:0000256" key="2">
    <source>
        <dbReference type="ARBA" id="ARBA00022676"/>
    </source>
</evidence>
<proteinExistence type="inferred from homology"/>
<evidence type="ECO:0000256" key="1">
    <source>
        <dbReference type="ARBA" id="ARBA00009481"/>
    </source>
</evidence>
<keyword evidence="2" id="KW-0328">Glycosyltransferase</keyword>
<dbReference type="RefSeq" id="WP_344791444.1">
    <property type="nucleotide sequence ID" value="NZ_BAABBV010000001.1"/>
</dbReference>
<dbReference type="SUPFAM" id="SSF53756">
    <property type="entry name" value="UDP-Glycosyltransferase/glycogen phosphorylase"/>
    <property type="match status" value="1"/>
</dbReference>
<dbReference type="Pfam" id="PF00534">
    <property type="entry name" value="Glycos_transf_1"/>
    <property type="match status" value="1"/>
</dbReference>
<protein>
    <recommendedName>
        <fullName evidence="8">D-inositol 3-phosphate glycosyltransferase</fullName>
    </recommendedName>
</protein>
<evidence type="ECO:0000259" key="4">
    <source>
        <dbReference type="Pfam" id="PF00534"/>
    </source>
</evidence>
<dbReference type="PANTHER" id="PTHR12526">
    <property type="entry name" value="GLYCOSYLTRANSFERASE"/>
    <property type="match status" value="1"/>
</dbReference>
<reference evidence="6" key="1">
    <citation type="journal article" date="2014" name="Int. J. Syst. Evol. Microbiol.">
        <title>Complete genome of a new Firmicutes species belonging to the dominant human colonic microbiota ('Ruminococcus bicirculans') reveals two chromosomes and a selective capacity to utilize plant glucans.</title>
        <authorList>
            <consortium name="NISC Comparative Sequencing Program"/>
            <person name="Wegmann U."/>
            <person name="Louis P."/>
            <person name="Goesmann A."/>
            <person name="Henrissat B."/>
            <person name="Duncan S.H."/>
            <person name="Flint H.J."/>
        </authorList>
    </citation>
    <scope>NUCLEOTIDE SEQUENCE</scope>
    <source>
        <strain evidence="6">JCM 17590</strain>
    </source>
</reference>
<evidence type="ECO:0000313" key="6">
    <source>
        <dbReference type="EMBL" id="GAA4161104.1"/>
    </source>
</evidence>
<name>A0ABP7ZK46_9MICO</name>
<keyword evidence="7" id="KW-1185">Reference proteome</keyword>
<sequence>MTEVYHVITPGDHFSPRTGSAVPTVVHGLASGARDVGDDVRFPQRVVLQGDTYRPRYDSAAAIDYAGAAAPGRAARYVDAALSRLGGTRRATAGYFAPATAALAGRKPGIAIAHNAPIVPWLLRDSPHRCVLYAHNDVLRSYSQSEAARVLGGVAGIVAVSESLAAQLRVHLPSGLRDRVRVVPNGVDTTVFTPAAGTADDSAAPLRVMFLGRTIPEKGADVLLEAAALVGRPEVEYVIVGSHGFDSGAALTPYERRLRELAERTASRVTFQPFVARRELPALLRSADMLVLPSRWQEPWALTVGEGLASGVPVIAARRGGIPEALGGAGILFDPDRPDELAAVIAALAADPERRRELGAAGRLHATAHDWAWSWRQLAGVLEELAS</sequence>
<evidence type="ECO:0000256" key="3">
    <source>
        <dbReference type="ARBA" id="ARBA00022679"/>
    </source>
</evidence>
<accession>A0ABP7ZK46</accession>
<dbReference type="InterPro" id="IPR001296">
    <property type="entry name" value="Glyco_trans_1"/>
</dbReference>